<sequence length="237" mass="22760">MAAALAAPEESPATVASYVDAFDSQAAPTADGASTGAGADAAGSDGDAEYGARSTPGRAARRRQLAQWKKNRRRAAAATAVALVGGGLTIAALPSGTSTGHAPAAAAPEPVVPTASRMSTTDATSAPPTASPSSHPPTSPSAVPGAQQHTTVSVAPAAPDTATALPPAPAAYPTATATAPPHPMAAAPGGTHSVVSPPPQTSAPVSTGYPGAATPSANPTPNPQSPVHVCLLVLCVG</sequence>
<evidence type="ECO:0000313" key="3">
    <source>
        <dbReference type="Proteomes" id="UP001206206"/>
    </source>
</evidence>
<feature type="compositionally biased region" description="Low complexity" evidence="1">
    <location>
        <begin position="155"/>
        <end position="188"/>
    </location>
</feature>
<feature type="region of interest" description="Disordered" evidence="1">
    <location>
        <begin position="97"/>
        <end position="225"/>
    </location>
</feature>
<feature type="compositionally biased region" description="Low complexity" evidence="1">
    <location>
        <begin position="27"/>
        <end position="45"/>
    </location>
</feature>
<reference evidence="2 3" key="1">
    <citation type="submission" date="2022-06" db="EMBL/GenBank/DDBJ databases">
        <title>Draft genome sequence of type strain Streptomyces rubrisoli DSM 42083.</title>
        <authorList>
            <person name="Duangmal K."/>
            <person name="Klaysubun C."/>
        </authorList>
    </citation>
    <scope>NUCLEOTIDE SEQUENCE [LARGE SCALE GENOMIC DNA]</scope>
    <source>
        <strain evidence="2 3">DSM 42083</strain>
    </source>
</reference>
<accession>A0ABT1PBF8</accession>
<dbReference type="Proteomes" id="UP001206206">
    <property type="component" value="Unassembled WGS sequence"/>
</dbReference>
<dbReference type="EMBL" id="JANFNH010000009">
    <property type="protein sequence ID" value="MCQ4042709.1"/>
    <property type="molecule type" value="Genomic_DNA"/>
</dbReference>
<feature type="region of interest" description="Disordered" evidence="1">
    <location>
        <begin position="27"/>
        <end position="60"/>
    </location>
</feature>
<organism evidence="2 3">
    <name type="scientific">Streptantibioticus rubrisoli</name>
    <dbReference type="NCBI Taxonomy" id="1387313"/>
    <lineage>
        <taxon>Bacteria</taxon>
        <taxon>Bacillati</taxon>
        <taxon>Actinomycetota</taxon>
        <taxon>Actinomycetes</taxon>
        <taxon>Kitasatosporales</taxon>
        <taxon>Streptomycetaceae</taxon>
        <taxon>Streptantibioticus</taxon>
    </lineage>
</organism>
<proteinExistence type="predicted"/>
<feature type="compositionally biased region" description="Low complexity" evidence="1">
    <location>
        <begin position="102"/>
        <end position="133"/>
    </location>
</feature>
<name>A0ABT1PBF8_9ACTN</name>
<protein>
    <submittedName>
        <fullName evidence="2">Uncharacterized protein</fullName>
    </submittedName>
</protein>
<evidence type="ECO:0000256" key="1">
    <source>
        <dbReference type="SAM" id="MobiDB-lite"/>
    </source>
</evidence>
<gene>
    <name evidence="2" type="ORF">NON19_11855</name>
</gene>
<keyword evidence="3" id="KW-1185">Reference proteome</keyword>
<comment type="caution">
    <text evidence="2">The sequence shown here is derived from an EMBL/GenBank/DDBJ whole genome shotgun (WGS) entry which is preliminary data.</text>
</comment>
<evidence type="ECO:0000313" key="2">
    <source>
        <dbReference type="EMBL" id="MCQ4042709.1"/>
    </source>
</evidence>